<evidence type="ECO:0000256" key="1">
    <source>
        <dbReference type="ARBA" id="ARBA00022729"/>
    </source>
</evidence>
<dbReference type="InterPro" id="IPR011055">
    <property type="entry name" value="Dup_hybrid_motif"/>
</dbReference>
<dbReference type="OrthoDB" id="9805070at2"/>
<dbReference type="InterPro" id="IPR050570">
    <property type="entry name" value="Cell_wall_metabolism_enzyme"/>
</dbReference>
<dbReference type="Gene3D" id="2.70.70.10">
    <property type="entry name" value="Glucose Permease (Domain IIA)"/>
    <property type="match status" value="1"/>
</dbReference>
<dbReference type="Proteomes" id="UP000239663">
    <property type="component" value="Unassembled WGS sequence"/>
</dbReference>
<dbReference type="EMBL" id="PKOZ01000002">
    <property type="protein sequence ID" value="PQD96257.1"/>
    <property type="molecule type" value="Genomic_DNA"/>
</dbReference>
<keyword evidence="2" id="KW-0175">Coiled coil</keyword>
<feature type="region of interest" description="Disordered" evidence="3">
    <location>
        <begin position="37"/>
        <end position="57"/>
    </location>
</feature>
<dbReference type="RefSeq" id="WP_104848684.1">
    <property type="nucleotide sequence ID" value="NZ_PKOZ01000002.1"/>
</dbReference>
<evidence type="ECO:0000313" key="7">
    <source>
        <dbReference type="EMBL" id="PQD96257.1"/>
    </source>
</evidence>
<feature type="domain" description="Peptidoglycan hydrolase PcsB coiled-coil" evidence="6">
    <location>
        <begin position="106"/>
        <end position="180"/>
    </location>
</feature>
<dbReference type="SUPFAM" id="SSF51261">
    <property type="entry name" value="Duplicated hybrid motif"/>
    <property type="match status" value="1"/>
</dbReference>
<reference evidence="7 8" key="1">
    <citation type="submission" date="2017-12" db="EMBL/GenBank/DDBJ databases">
        <title>Taxonomic description and draft genome of Pradoshia cofamensis Gen. nov., sp. nov., a thermotolerant bacillale isolated from anterior gut of earthworm Eisenia fetida.</title>
        <authorList>
            <person name="Saha T."/>
            <person name="Chakraborty R."/>
        </authorList>
    </citation>
    <scope>NUCLEOTIDE SEQUENCE [LARGE SCALE GENOMIC DNA]</scope>
    <source>
        <strain evidence="7 8">EAG3</strain>
    </source>
</reference>
<evidence type="ECO:0000259" key="6">
    <source>
        <dbReference type="Pfam" id="PF24568"/>
    </source>
</evidence>
<sequence>MKKFMVAITAFMLCLAGISAGGNVQAESIGSLKEKKSTIEKKKSSVESNISETESKISDIKNQRASIEAELKKVEKSISETKEEIAKKDKEIASTKDKIASLKESIKETEERIANRNEILKERARAYQQNGGSSSYLEVLLGANSFGEFVERLGAVTTIMNADKDIIAEQEADKARLEEQKAEVEEKLASLNKMMDELVKMKEKLDGQKIEKNKLMAVLKSEQAELEDEKLSLEEEKEILANQESAVKKAIEAEKKRQEAAAAAAAAASANSSSSSSGSSGTSGAVSSAPAVTSGKFMRPAAGYVSSRFGSRWGRNHNGIDIAKSGTVPVVASAAGVVSRANYSSSYGNVVYINHYIDGQVYTTVYAHLRSMNVSAGQSVKKGQQIGLMGNTGRSFGQHLHFELYVGGWTASKSNVVDPMKYLSGM</sequence>
<dbReference type="CDD" id="cd12797">
    <property type="entry name" value="M23_peptidase"/>
    <property type="match status" value="1"/>
</dbReference>
<feature type="domain" description="M23ase beta-sheet core" evidence="5">
    <location>
        <begin position="316"/>
        <end position="408"/>
    </location>
</feature>
<protein>
    <submittedName>
        <fullName evidence="7">Peptidase M23</fullName>
    </submittedName>
</protein>
<dbReference type="GO" id="GO:0004222">
    <property type="term" value="F:metalloendopeptidase activity"/>
    <property type="evidence" value="ECO:0007669"/>
    <property type="project" value="TreeGrafter"/>
</dbReference>
<name>A0A2S7N2L7_9BACI</name>
<dbReference type="Pfam" id="PF01551">
    <property type="entry name" value="Peptidase_M23"/>
    <property type="match status" value="1"/>
</dbReference>
<feature type="coiled-coil region" evidence="2">
    <location>
        <begin position="160"/>
        <end position="268"/>
    </location>
</feature>
<keyword evidence="1 4" id="KW-0732">Signal</keyword>
<dbReference type="InterPro" id="IPR016047">
    <property type="entry name" value="M23ase_b-sheet_dom"/>
</dbReference>
<dbReference type="Gene3D" id="6.10.250.3150">
    <property type="match status" value="1"/>
</dbReference>
<dbReference type="AlphaFoldDB" id="A0A2S7N2L7"/>
<comment type="caution">
    <text evidence="7">The sequence shown here is derived from an EMBL/GenBank/DDBJ whole genome shotgun (WGS) entry which is preliminary data.</text>
</comment>
<organism evidence="7 8">
    <name type="scientific">Pradoshia eiseniae</name>
    <dbReference type="NCBI Taxonomy" id="2064768"/>
    <lineage>
        <taxon>Bacteria</taxon>
        <taxon>Bacillati</taxon>
        <taxon>Bacillota</taxon>
        <taxon>Bacilli</taxon>
        <taxon>Bacillales</taxon>
        <taxon>Bacillaceae</taxon>
        <taxon>Pradoshia</taxon>
    </lineage>
</organism>
<evidence type="ECO:0000313" key="8">
    <source>
        <dbReference type="Proteomes" id="UP000239663"/>
    </source>
</evidence>
<dbReference type="Pfam" id="PF24568">
    <property type="entry name" value="CC_PcsB"/>
    <property type="match status" value="1"/>
</dbReference>
<gene>
    <name evidence="7" type="ORF">CYL18_06580</name>
</gene>
<feature type="region of interest" description="Disordered" evidence="3">
    <location>
        <begin position="268"/>
        <end position="290"/>
    </location>
</feature>
<feature type="chain" id="PRO_5015665428" evidence="4">
    <location>
        <begin position="27"/>
        <end position="426"/>
    </location>
</feature>
<proteinExistence type="predicted"/>
<accession>A0A2S7N2L7</accession>
<dbReference type="PANTHER" id="PTHR21666:SF270">
    <property type="entry name" value="MUREIN HYDROLASE ACTIVATOR ENVC"/>
    <property type="match status" value="1"/>
</dbReference>
<dbReference type="InterPro" id="IPR057309">
    <property type="entry name" value="PcsB_CC"/>
</dbReference>
<dbReference type="PANTHER" id="PTHR21666">
    <property type="entry name" value="PEPTIDASE-RELATED"/>
    <property type="match status" value="1"/>
</dbReference>
<evidence type="ECO:0000256" key="4">
    <source>
        <dbReference type="SAM" id="SignalP"/>
    </source>
</evidence>
<evidence type="ECO:0000259" key="5">
    <source>
        <dbReference type="Pfam" id="PF01551"/>
    </source>
</evidence>
<feature type="signal peptide" evidence="4">
    <location>
        <begin position="1"/>
        <end position="26"/>
    </location>
</feature>
<evidence type="ECO:0000256" key="3">
    <source>
        <dbReference type="SAM" id="MobiDB-lite"/>
    </source>
</evidence>
<keyword evidence="8" id="KW-1185">Reference proteome</keyword>
<evidence type="ECO:0000256" key="2">
    <source>
        <dbReference type="SAM" id="Coils"/>
    </source>
</evidence>